<dbReference type="Proteomes" id="UP000717585">
    <property type="component" value="Unassembled WGS sequence"/>
</dbReference>
<dbReference type="GO" id="GO:0034455">
    <property type="term" value="C:t-UTP complex"/>
    <property type="evidence" value="ECO:0007669"/>
    <property type="project" value="TreeGrafter"/>
</dbReference>
<sequence length="1724" mass="178455">MLRNAPQESLNVAYDHGASGFSELVATSDDSRLEAFSTLFDEASREINRDLLNDDENDIDDRITDFLRLVSRFGLQPSFQKTLCWLIRRFKANVYCVDSLIAASIPYHDTRMFVDLVATIPPESLGSWAPLATVTAQAADGKGVARASLLRPFIQNPALFTPLRRWVDALLALGPTGFSRPHLNLLTVGLVECTERAKDHIRPRIRPHYLQFIEMFLQHSSAHYRAAAMLLLAHASNQGMLGGVDDAESTTARHFIRTLGQLAQTFPATASTAIAVANIIAAGNSAAAAAAAADDLAPWSAVDLAPLAAQKQPVPLTLALAKAGAAAHAGPLLRSLVPVVSAHAASIRLKEELLAILVGSTEGGADLALADLAGTIHHEDPGLVAARALDDITGRLDTLLRLDYGLVPLTAASMDVPGGRATVLVALTPANPKGVRETALSMVEGYFSAAAAAEGPRSVADDMGRALPDLAAAAWAEQDPVLFARFTAVVAQAVEAMAHDPTVPSTVLKAMSTRANAAHVPYSEAVDALIAMLAAVAGSVEAQAACAIAAWGRGEQPDPDTAALDAVSAGLVGPVFGMAEDVRQTIAARLLAAPESTQAWANAVQYVSTTTVGPVLLETVLKCPTALAKAIPTLAVAGDVLSVIGAMTAAARQDTWSQITALTAATTPNPGLVGLVAAFADAGVKAIRKSKAGNTTGDLAGIAGIIGAADIAAVQPLCASFNALPSPLGTMFKKISDMVTPDVAFPSTPALIAQAASLAPKTVDSKVCWYAGRFDSWVPAAEAVLATRGAPALAAEALDALALPDCPAPTLASAERLVAALKPLASSYIATSGVGLLSRLAQGPLSPQVELLLAEVDLSGSLEAALTLPVDQQAVILASTEVPVGTRLTAAMAHLLAARHGPWASTDRPIVVLKTLVDATVAASKAEHPDVPAAAALIAIEGLADPAHGLHVAPAAMPHSLLQAIAQSASNIPVPELPAVYAVVATFAPSLAAAVEELGPMAVNSIIAPLLAALVPVSDWLSFPRLSGASRAMAATIGAAMPARFTPDLAQALAAAFVPDLADASTILGAIAENCPLPTHVHLLHAVRKHDAGLAGLYLHDMAPEAAIALARTVFDALARPTPGCALVAALEADTTMAPALIAIATDAIAVPVDPEALAPVVGDAIHLACSPAPQVAAASKEFALVGATALPLTAFTGLAGGLLQSKDPALLRASLSVFTHRLAVHGELSDADLPAVVLIVSGLTPLLELEDADTTILQTALVVVHSVARAFAASCPEPFSPVIGPLPHLIAHTSPAVASGAMVTLAALAGPLAMQLCPTLNQLVDAILVRGTAELNMDKPDAAVVDAALEALTAIAQRLTPYLCSFSKFGDVIALSTQLAAVTPTKTPLFRLIGRLSPMRFIVPACSNAEDALWSAGLTSTMASLSEVMASAVAVASPGGAYQRELFALLLKQLEHAADADFELAASTVVALLHKSSVKMLRTHMTSLGEWAFTPAAPRSPLVESRVAKACDVLTQVCSGLQTAATANMGRLLGRVADALDSCVDTDLYPDEAAVAILGRFIPMLTAAFTVDEAAWFDVEEHPSIVTAAFSLVAEPRIIPDDEFYSRPLIALLGAMGAAFMAQGDTDVCQRALEMLWDTAEDSKIEHKIRITALVALNAVYEKVGDNGIDALVDDANKIGSLDQMLRDRDPAIGEAADQLYHTINRFTKGALDDINNAERGRD</sequence>
<proteinExistence type="inferred from homology"/>
<keyword evidence="1" id="KW-0690">Ribosome biogenesis</keyword>
<evidence type="ECO:0000313" key="2">
    <source>
        <dbReference type="EMBL" id="KAG9393192.1"/>
    </source>
</evidence>
<dbReference type="InterPro" id="IPR040191">
    <property type="entry name" value="UTP10"/>
</dbReference>
<evidence type="ECO:0000313" key="3">
    <source>
        <dbReference type="Proteomes" id="UP000717585"/>
    </source>
</evidence>
<organism evidence="2 3">
    <name type="scientific">Carpediemonas membranifera</name>
    <dbReference type="NCBI Taxonomy" id="201153"/>
    <lineage>
        <taxon>Eukaryota</taxon>
        <taxon>Metamonada</taxon>
        <taxon>Carpediemonas-like organisms</taxon>
        <taxon>Carpediemonas</taxon>
    </lineage>
</organism>
<name>A0A8J6BA85_9EUKA</name>
<dbReference type="SUPFAM" id="SSF48371">
    <property type="entry name" value="ARM repeat"/>
    <property type="match status" value="1"/>
</dbReference>
<gene>
    <name evidence="2" type="ORF">J8273_3323</name>
</gene>
<keyword evidence="3" id="KW-1185">Reference proteome</keyword>
<reference evidence="2" key="1">
    <citation type="submission" date="2021-05" db="EMBL/GenBank/DDBJ databases">
        <title>A free-living protist that lacks canonical eukaryotic 1 DNA replication and segregation systems.</title>
        <authorList>
            <person name="Salas-Leiva D.E."/>
            <person name="Tromer E.C."/>
            <person name="Curtis B.A."/>
            <person name="Jerlstrom-Hultqvist J."/>
            <person name="Kolisko M."/>
            <person name="Yi Z."/>
            <person name="Salas-Leiva J.S."/>
            <person name="Gallot-Lavallee L."/>
            <person name="Kops G.J.P.L."/>
            <person name="Archibald J.M."/>
            <person name="Simpson A.G.B."/>
            <person name="Roger A.J."/>
        </authorList>
    </citation>
    <scope>NUCLEOTIDE SEQUENCE</scope>
    <source>
        <strain evidence="2">BICM</strain>
    </source>
</reference>
<dbReference type="GO" id="GO:0032040">
    <property type="term" value="C:small-subunit processome"/>
    <property type="evidence" value="ECO:0007669"/>
    <property type="project" value="TreeGrafter"/>
</dbReference>
<dbReference type="OrthoDB" id="31183at2759"/>
<dbReference type="EMBL" id="JAHDYR010000025">
    <property type="protein sequence ID" value="KAG9393192.1"/>
    <property type="molecule type" value="Genomic_DNA"/>
</dbReference>
<comment type="function">
    <text evidence="1">Involved in nucleolar processing of pre-18S ribosomal RNA.</text>
</comment>
<dbReference type="GO" id="GO:0030515">
    <property type="term" value="F:snoRNA binding"/>
    <property type="evidence" value="ECO:0007669"/>
    <property type="project" value="TreeGrafter"/>
</dbReference>
<keyword evidence="1" id="KW-0698">rRNA processing</keyword>
<keyword evidence="1" id="KW-0687">Ribonucleoprotein</keyword>
<dbReference type="PANTHER" id="PTHR13457:SF1">
    <property type="entry name" value="HEAT REPEAT-CONTAINING PROTEIN 1"/>
    <property type="match status" value="1"/>
</dbReference>
<comment type="subcellular location">
    <subcellularLocation>
        <location evidence="1">Nucleus</location>
        <location evidence="1">Nucleolus</location>
    </subcellularLocation>
</comment>
<evidence type="ECO:0000256" key="1">
    <source>
        <dbReference type="RuleBase" id="RU367065"/>
    </source>
</evidence>
<dbReference type="GO" id="GO:0045943">
    <property type="term" value="P:positive regulation of transcription by RNA polymerase I"/>
    <property type="evidence" value="ECO:0007669"/>
    <property type="project" value="TreeGrafter"/>
</dbReference>
<dbReference type="PANTHER" id="PTHR13457">
    <property type="entry name" value="BAP28"/>
    <property type="match status" value="1"/>
</dbReference>
<comment type="caution">
    <text evidence="2">The sequence shown here is derived from an EMBL/GenBank/DDBJ whole genome shotgun (WGS) entry which is preliminary data.</text>
</comment>
<accession>A0A8J6BA85</accession>
<protein>
    <recommendedName>
        <fullName evidence="1">HEAT repeat-containing protein 1</fullName>
    </recommendedName>
</protein>
<dbReference type="InterPro" id="IPR016024">
    <property type="entry name" value="ARM-type_fold"/>
</dbReference>
<comment type="similarity">
    <text evidence="1">Belongs to the HEATR1/UTP10 family.</text>
</comment>
<keyword evidence="1" id="KW-0539">Nucleus</keyword>
<dbReference type="GO" id="GO:0000462">
    <property type="term" value="P:maturation of SSU-rRNA from tricistronic rRNA transcript (SSU-rRNA, 5.8S rRNA, LSU-rRNA)"/>
    <property type="evidence" value="ECO:0007669"/>
    <property type="project" value="TreeGrafter"/>
</dbReference>
<dbReference type="GO" id="GO:0030686">
    <property type="term" value="C:90S preribosome"/>
    <property type="evidence" value="ECO:0007669"/>
    <property type="project" value="TreeGrafter"/>
</dbReference>